<feature type="binding site" evidence="13">
    <location>
        <position position="146"/>
    </location>
    <ligand>
        <name>substrate</name>
    </ligand>
</feature>
<reference evidence="17 19" key="2">
    <citation type="submission" date="2013-03" db="EMBL/GenBank/DDBJ databases">
        <title>The Genome Sequence of Enterococcus moraviensis BAA-383 (PacBio/Illumina hybrid assembly).</title>
        <authorList>
            <consortium name="The Broad Institute Genomics Platform"/>
            <consortium name="The Broad Institute Genome Sequencing Center for Infectious Disease"/>
            <person name="Earl A."/>
            <person name="Russ C."/>
            <person name="Gilmore M."/>
            <person name="Surin D."/>
            <person name="Walker B."/>
            <person name="Young S."/>
            <person name="Zeng Q."/>
            <person name="Gargeya S."/>
            <person name="Fitzgerald M."/>
            <person name="Haas B."/>
            <person name="Abouelleil A."/>
            <person name="Allen A.W."/>
            <person name="Alvarado L."/>
            <person name="Arachchi H.M."/>
            <person name="Berlin A.M."/>
            <person name="Chapman S.B."/>
            <person name="Gainer-Dewar J."/>
            <person name="Goldberg J."/>
            <person name="Griggs A."/>
            <person name="Gujja S."/>
            <person name="Hansen M."/>
            <person name="Howarth C."/>
            <person name="Imamovic A."/>
            <person name="Ireland A."/>
            <person name="Larimer J."/>
            <person name="McCowan C."/>
            <person name="Murphy C."/>
            <person name="Pearson M."/>
            <person name="Poon T.W."/>
            <person name="Priest M."/>
            <person name="Roberts A."/>
            <person name="Saif S."/>
            <person name="Shea T."/>
            <person name="Sisk P."/>
            <person name="Sykes S."/>
            <person name="Wortman J."/>
            <person name="Nusbaum C."/>
            <person name="Birren B."/>
        </authorList>
    </citation>
    <scope>NUCLEOTIDE SEQUENCE [LARGE SCALE GENOMIC DNA]</scope>
    <source>
        <strain evidence="17 19">ATCC BAA-383</strain>
    </source>
</reference>
<dbReference type="SFLD" id="SFLDG01129">
    <property type="entry name" value="C1.5:_HAD__Beta-PGM__Phosphata"/>
    <property type="match status" value="1"/>
</dbReference>
<comment type="catalytic activity">
    <reaction evidence="9">
        <text>beta-D-glucose 1-phosphate = beta-D-glucose 6-phosphate</text>
        <dbReference type="Rhea" id="RHEA:20113"/>
        <dbReference type="ChEBI" id="CHEBI:57684"/>
        <dbReference type="ChEBI" id="CHEBI:58247"/>
        <dbReference type="EC" id="5.4.2.6"/>
    </reaction>
</comment>
<dbReference type="Proteomes" id="UP000013781">
    <property type="component" value="Unassembled WGS sequence"/>
</dbReference>
<dbReference type="Gene3D" id="1.10.150.240">
    <property type="entry name" value="Putative phosphatase, domain 2"/>
    <property type="match status" value="1"/>
</dbReference>
<feature type="binding site" evidence="14">
    <location>
        <position position="170"/>
    </location>
    <ligand>
        <name>Mg(2+)</name>
        <dbReference type="ChEBI" id="CHEBI:18420"/>
    </ligand>
</feature>
<dbReference type="PANTHER" id="PTHR43481">
    <property type="entry name" value="FRUCTOSE-1-PHOSPHATE PHOSPHATASE"/>
    <property type="match status" value="1"/>
</dbReference>
<dbReference type="InterPro" id="IPR023214">
    <property type="entry name" value="HAD_sf"/>
</dbReference>
<evidence type="ECO:0000313" key="17">
    <source>
        <dbReference type="EMBL" id="EOT65176.1"/>
    </source>
</evidence>
<keyword evidence="7" id="KW-0413">Isomerase</keyword>
<feature type="binding site" evidence="13">
    <location>
        <position position="51"/>
    </location>
    <ligand>
        <name>substrate</name>
    </ligand>
</feature>
<keyword evidence="8" id="KW-0119">Carbohydrate metabolism</keyword>
<evidence type="ECO:0000256" key="4">
    <source>
        <dbReference type="ARBA" id="ARBA00022553"/>
    </source>
</evidence>
<dbReference type="InterPro" id="IPR051806">
    <property type="entry name" value="HAD-like_SPP"/>
</dbReference>
<comment type="caution">
    <text evidence="16">The sequence shown here is derived from an EMBL/GenBank/DDBJ whole genome shotgun (WGS) entry which is preliminary data.</text>
</comment>
<dbReference type="NCBIfam" id="TIGR01990">
    <property type="entry name" value="bPGM"/>
    <property type="match status" value="1"/>
</dbReference>
<keyword evidence="5 14" id="KW-0479">Metal-binding</keyword>
<dbReference type="InterPro" id="IPR036412">
    <property type="entry name" value="HAD-like_sf"/>
</dbReference>
<feature type="binding site" evidence="13">
    <location>
        <position position="77"/>
    </location>
    <ligand>
        <name>substrate</name>
    </ligand>
</feature>
<dbReference type="EMBL" id="ASWB01000004">
    <property type="protein sequence ID" value="EOT65176.1"/>
    <property type="molecule type" value="Genomic_DNA"/>
</dbReference>
<evidence type="ECO:0000313" key="18">
    <source>
        <dbReference type="Proteomes" id="UP000013781"/>
    </source>
</evidence>
<dbReference type="InterPro" id="IPR023198">
    <property type="entry name" value="PGP-like_dom2"/>
</dbReference>
<dbReference type="EC" id="5.4.2.6" evidence="10"/>
<feature type="binding site" evidence="14">
    <location>
        <position position="10"/>
    </location>
    <ligand>
        <name>Mg(2+)</name>
        <dbReference type="ChEBI" id="CHEBI:18420"/>
    </ligand>
</feature>
<evidence type="ECO:0000256" key="6">
    <source>
        <dbReference type="ARBA" id="ARBA00022842"/>
    </source>
</evidence>
<feature type="site" description="Important for catalytic activity and assists the phosphoryl transfer reaction to Asp8 by balancing charge and orienting the reacting groups" evidence="15">
    <location>
        <position position="115"/>
    </location>
</feature>
<evidence type="ECO:0000256" key="14">
    <source>
        <dbReference type="PIRSR" id="PIRSR610972-3"/>
    </source>
</evidence>
<dbReference type="PATRIC" id="fig|1158609.3.peg.162"/>
<dbReference type="GO" id="GO:0050308">
    <property type="term" value="F:sugar-phosphatase activity"/>
    <property type="evidence" value="ECO:0007669"/>
    <property type="project" value="TreeGrafter"/>
</dbReference>
<dbReference type="Gene3D" id="3.40.50.1000">
    <property type="entry name" value="HAD superfamily/HAD-like"/>
    <property type="match status" value="1"/>
</dbReference>
<proteinExistence type="inferred from homology"/>
<dbReference type="PANTHER" id="PTHR43481:SF4">
    <property type="entry name" value="GLYCEROL-1-PHOSPHATE PHOSPHOHYDROLASE 1-RELATED"/>
    <property type="match status" value="1"/>
</dbReference>
<dbReference type="HOGENOM" id="CLU_045011_13_3_9"/>
<dbReference type="SFLD" id="SFLDG01135">
    <property type="entry name" value="C1.5.6:_HAD__Beta-PGM__Phospha"/>
    <property type="match status" value="1"/>
</dbReference>
<dbReference type="EMBL" id="AJAS01000002">
    <property type="protein sequence ID" value="EOI06833.1"/>
    <property type="molecule type" value="Genomic_DNA"/>
</dbReference>
<reference evidence="16 18" key="1">
    <citation type="submission" date="2013-02" db="EMBL/GenBank/DDBJ databases">
        <title>The Genome Sequence of Enterococcus moraviensis BAA-383.</title>
        <authorList>
            <consortium name="The Broad Institute Genome Sequencing Platform"/>
            <consortium name="The Broad Institute Genome Sequencing Center for Infectious Disease"/>
            <person name="Earl A.M."/>
            <person name="Gilmore M.S."/>
            <person name="Lebreton F."/>
            <person name="Walker B."/>
            <person name="Young S.K."/>
            <person name="Zeng Q."/>
            <person name="Gargeya S."/>
            <person name="Fitzgerald M."/>
            <person name="Haas B."/>
            <person name="Abouelleil A."/>
            <person name="Alvarado L."/>
            <person name="Arachchi H.M."/>
            <person name="Berlin A.M."/>
            <person name="Chapman S.B."/>
            <person name="Dewar J."/>
            <person name="Goldberg J."/>
            <person name="Griggs A."/>
            <person name="Gujja S."/>
            <person name="Hansen M."/>
            <person name="Howarth C."/>
            <person name="Imamovic A."/>
            <person name="Larimer J."/>
            <person name="McCowan C."/>
            <person name="Murphy C."/>
            <person name="Neiman D."/>
            <person name="Pearson M."/>
            <person name="Priest M."/>
            <person name="Roberts A."/>
            <person name="Saif S."/>
            <person name="Shea T."/>
            <person name="Sisk P."/>
            <person name="Sykes S."/>
            <person name="Wortman J."/>
            <person name="Nusbaum C."/>
            <person name="Birren B."/>
        </authorList>
    </citation>
    <scope>NUCLEOTIDE SEQUENCE [LARGE SCALE GENOMIC DNA]</scope>
    <source>
        <strain evidence="16 18">ATCC BAA-383</strain>
    </source>
</reference>
<dbReference type="SFLD" id="SFLDF00046">
    <property type="entry name" value="beta-phosphoglucomutase"/>
    <property type="match status" value="1"/>
</dbReference>
<feature type="binding site" evidence="13">
    <location>
        <begin position="115"/>
        <end position="119"/>
    </location>
    <ligand>
        <name>substrate</name>
    </ligand>
</feature>
<dbReference type="NCBIfam" id="TIGR01509">
    <property type="entry name" value="HAD-SF-IA-v3"/>
    <property type="match status" value="1"/>
</dbReference>
<feature type="active site" description="Proton donor/acceptor" evidence="12">
    <location>
        <position position="10"/>
    </location>
</feature>
<organism evidence="16 18">
    <name type="scientific">Enterococcus moraviensis ATCC BAA-383</name>
    <dbReference type="NCBI Taxonomy" id="1158609"/>
    <lineage>
        <taxon>Bacteria</taxon>
        <taxon>Bacillati</taxon>
        <taxon>Bacillota</taxon>
        <taxon>Bacilli</taxon>
        <taxon>Lactobacillales</taxon>
        <taxon>Enterococcaceae</taxon>
        <taxon>Enterococcus</taxon>
    </lineage>
</organism>
<keyword evidence="6 14" id="KW-0460">Magnesium</keyword>
<feature type="site" description="Important for catalytic activity and assists the phosphoryl transfer reaction to Asp8 by balancing charge and orienting the reacting groups" evidence="15">
    <location>
        <position position="146"/>
    </location>
</feature>
<dbReference type="GO" id="GO:0008801">
    <property type="term" value="F:beta-phosphoglucomutase activity"/>
    <property type="evidence" value="ECO:0007669"/>
    <property type="project" value="UniProtKB-EC"/>
</dbReference>
<comment type="subcellular location">
    <subcellularLocation>
        <location evidence="1">Cytoplasm</location>
    </subcellularLocation>
</comment>
<dbReference type="Pfam" id="PF00702">
    <property type="entry name" value="Hydrolase"/>
    <property type="match status" value="1"/>
</dbReference>
<evidence type="ECO:0000256" key="8">
    <source>
        <dbReference type="ARBA" id="ARBA00023277"/>
    </source>
</evidence>
<dbReference type="GO" id="GO:0005975">
    <property type="term" value="P:carbohydrate metabolic process"/>
    <property type="evidence" value="ECO:0007669"/>
    <property type="project" value="InterPro"/>
</dbReference>
<keyword evidence="3" id="KW-0963">Cytoplasm</keyword>
<dbReference type="CDD" id="cd02598">
    <property type="entry name" value="HAD_BPGM"/>
    <property type="match status" value="1"/>
</dbReference>
<dbReference type="InterPro" id="IPR010972">
    <property type="entry name" value="Beta-PGM"/>
</dbReference>
<feature type="binding site" evidence="13">
    <location>
        <position position="24"/>
    </location>
    <ligand>
        <name>substrate</name>
    </ligand>
</feature>
<dbReference type="GO" id="GO:0000287">
    <property type="term" value="F:magnesium ion binding"/>
    <property type="evidence" value="ECO:0007669"/>
    <property type="project" value="InterPro"/>
</dbReference>
<dbReference type="eggNOG" id="COG0637">
    <property type="taxonomic scope" value="Bacteria"/>
</dbReference>
<evidence type="ECO:0000256" key="12">
    <source>
        <dbReference type="PIRSR" id="PIRSR610972-1"/>
    </source>
</evidence>
<evidence type="ECO:0000313" key="19">
    <source>
        <dbReference type="Proteomes" id="UP000014157"/>
    </source>
</evidence>
<comment type="cofactor">
    <cofactor evidence="14">
        <name>Mg(2+)</name>
        <dbReference type="ChEBI" id="CHEBI:18420"/>
    </cofactor>
    <text evidence="14">Binds 2 magnesium ions per subunit.</text>
</comment>
<feature type="binding site" evidence="14">
    <location>
        <position position="171"/>
    </location>
    <ligand>
        <name>Mg(2+)</name>
        <dbReference type="ChEBI" id="CHEBI:18420"/>
    </ligand>
</feature>
<dbReference type="InterPro" id="IPR010976">
    <property type="entry name" value="B-phosphoglucomutase_hydrolase"/>
</dbReference>
<feature type="binding site" evidence="13">
    <location>
        <begin position="43"/>
        <end position="48"/>
    </location>
    <ligand>
        <name>substrate</name>
    </ligand>
</feature>
<evidence type="ECO:0000256" key="13">
    <source>
        <dbReference type="PIRSR" id="PIRSR610972-2"/>
    </source>
</evidence>
<dbReference type="InterPro" id="IPR006439">
    <property type="entry name" value="HAD-SF_hydro_IA"/>
</dbReference>
<name>R2TI15_9ENTE</name>
<sequence>MFKGVLFDLDGVLTDTAEYHYQAWQRLGAEIGVTIDRAFNEELKGVSREDSLKLLLAHGGRTKEFDSEQFAELAQRKNEYYVEMIQQVGPKDVYPGILDLLKHLKKEGIKIALASASKNGPFLLEKMALMSYFDGIADPAEVAKGKPDPGIFHLAAEQVDLTAVECIGIEDAKAGIQAIVASGALPIGVGRPEDLGSDIEIVSSTEELTIERLISVWEIARNGS</sequence>
<evidence type="ECO:0000256" key="1">
    <source>
        <dbReference type="ARBA" id="ARBA00004496"/>
    </source>
</evidence>
<dbReference type="SUPFAM" id="SSF56784">
    <property type="entry name" value="HAD-like"/>
    <property type="match status" value="1"/>
</dbReference>
<evidence type="ECO:0000256" key="10">
    <source>
        <dbReference type="ARBA" id="ARBA00044968"/>
    </source>
</evidence>
<feature type="binding site" evidence="14">
    <location>
        <position position="8"/>
    </location>
    <ligand>
        <name>Mg(2+)</name>
        <dbReference type="ChEBI" id="CHEBI:18420"/>
    </ligand>
</feature>
<keyword evidence="4" id="KW-0597">Phosphoprotein</keyword>
<dbReference type="Proteomes" id="UP000014157">
    <property type="component" value="Unassembled WGS sequence"/>
</dbReference>
<evidence type="ECO:0000256" key="15">
    <source>
        <dbReference type="PIRSR" id="PIRSR610972-4"/>
    </source>
</evidence>
<dbReference type="GO" id="GO:0005737">
    <property type="term" value="C:cytoplasm"/>
    <property type="evidence" value="ECO:0007669"/>
    <property type="project" value="UniProtKB-SubCell"/>
</dbReference>
<evidence type="ECO:0000313" key="16">
    <source>
        <dbReference type="EMBL" id="EOI06833.1"/>
    </source>
</evidence>
<dbReference type="STRING" id="155617.RV09_GL000911"/>
<dbReference type="OrthoDB" id="9797743at2"/>
<evidence type="ECO:0000256" key="11">
    <source>
        <dbReference type="ARBA" id="ARBA00044991"/>
    </source>
</evidence>
<protein>
    <recommendedName>
        <fullName evidence="11">Beta-phosphoglucomutase</fullName>
        <ecNumber evidence="10">5.4.2.6</ecNumber>
    </recommendedName>
</protein>
<evidence type="ECO:0000256" key="7">
    <source>
        <dbReference type="ARBA" id="ARBA00023235"/>
    </source>
</evidence>
<evidence type="ECO:0000256" key="3">
    <source>
        <dbReference type="ARBA" id="ARBA00022490"/>
    </source>
</evidence>
<accession>R2TI15</accession>
<gene>
    <name evidence="17" type="ORF">I586_02910</name>
    <name evidence="16" type="ORF">UAY_00175</name>
</gene>
<comment type="similarity">
    <text evidence="2">Belongs to the HAD-like hydrolase superfamily. CbbY/CbbZ/Gph/YieH family.</text>
</comment>
<dbReference type="PRINTS" id="PR00413">
    <property type="entry name" value="HADHALOGNASE"/>
</dbReference>
<evidence type="ECO:0000256" key="9">
    <source>
        <dbReference type="ARBA" id="ARBA00044926"/>
    </source>
</evidence>
<dbReference type="FunFam" id="1.10.150.240:FF:000010">
    <property type="entry name" value="Beta-phosphoglucomutase"/>
    <property type="match status" value="1"/>
</dbReference>
<evidence type="ECO:0000256" key="5">
    <source>
        <dbReference type="ARBA" id="ARBA00022723"/>
    </source>
</evidence>
<feature type="active site" description="Nucleophile" evidence="12">
    <location>
        <position position="8"/>
    </location>
</feature>
<dbReference type="NCBIfam" id="TIGR02009">
    <property type="entry name" value="PGMB-YQAB-SF"/>
    <property type="match status" value="1"/>
</dbReference>
<keyword evidence="19" id="KW-1185">Reference proteome</keyword>
<evidence type="ECO:0000256" key="2">
    <source>
        <dbReference type="ARBA" id="ARBA00006171"/>
    </source>
</evidence>
<dbReference type="SFLD" id="SFLDS00003">
    <property type="entry name" value="Haloacid_Dehalogenase"/>
    <property type="match status" value="1"/>
</dbReference>
<feature type="binding site" evidence="13">
    <location>
        <begin position="8"/>
        <end position="10"/>
    </location>
    <ligand>
        <name>substrate</name>
    </ligand>
</feature>
<dbReference type="AlphaFoldDB" id="R2TI15"/>
<dbReference type="RefSeq" id="WP_010763598.1">
    <property type="nucleotide sequence ID" value="NZ_ASWB01000004.1"/>
</dbReference>